<feature type="region of interest" description="Disordered" evidence="1">
    <location>
        <begin position="41"/>
        <end position="117"/>
    </location>
</feature>
<proteinExistence type="predicted"/>
<name>A0A2T4C1I6_TRILO</name>
<feature type="compositionally biased region" description="Basic residues" evidence="1">
    <location>
        <begin position="66"/>
        <end position="87"/>
    </location>
</feature>
<reference evidence="2 3" key="1">
    <citation type="submission" date="2016-07" db="EMBL/GenBank/DDBJ databases">
        <title>Multiple horizontal gene transfer events from other fungi enriched the ability of initially mycotrophic Trichoderma (Ascomycota) to feed on dead plant biomass.</title>
        <authorList>
            <consortium name="DOE Joint Genome Institute"/>
            <person name="Aerts A."/>
            <person name="Atanasova L."/>
            <person name="Chenthamara K."/>
            <person name="Zhang J."/>
            <person name="Grujic M."/>
            <person name="Henrissat B."/>
            <person name="Kuo A."/>
            <person name="Salamov A."/>
            <person name="Lipzen A."/>
            <person name="Labutti K."/>
            <person name="Barry K."/>
            <person name="Miao Y."/>
            <person name="Rahimi M.J."/>
            <person name="Shen Q."/>
            <person name="Grigoriev I.V."/>
            <person name="Kubicek C.P."/>
            <person name="Druzhinina I.S."/>
        </authorList>
    </citation>
    <scope>NUCLEOTIDE SEQUENCE [LARGE SCALE GENOMIC DNA]</scope>
    <source>
        <strain evidence="2 3">ATCC 18648</strain>
    </source>
</reference>
<accession>A0A2T4C1I6</accession>
<evidence type="ECO:0000313" key="3">
    <source>
        <dbReference type="Proteomes" id="UP000240760"/>
    </source>
</evidence>
<evidence type="ECO:0000256" key="1">
    <source>
        <dbReference type="SAM" id="MobiDB-lite"/>
    </source>
</evidence>
<sequence length="161" mass="18447">MMLKSSAMPSTSFIRHLLPYSTSSNWSAYQTSHNMATCLSSATQASPSSHHHQRPIQVENKDDRKREKRRRKKERKKERKKMKKKMKKADVHSWPSHAQPSHASTRMQKPPKSPLTRLPFTTTHVISRYKSGPFCLFVRTNGKTSNMISTKSLTLCGIPQA</sequence>
<organism evidence="2 3">
    <name type="scientific">Trichoderma longibrachiatum ATCC 18648</name>
    <dbReference type="NCBI Taxonomy" id="983965"/>
    <lineage>
        <taxon>Eukaryota</taxon>
        <taxon>Fungi</taxon>
        <taxon>Dikarya</taxon>
        <taxon>Ascomycota</taxon>
        <taxon>Pezizomycotina</taxon>
        <taxon>Sordariomycetes</taxon>
        <taxon>Hypocreomycetidae</taxon>
        <taxon>Hypocreales</taxon>
        <taxon>Hypocreaceae</taxon>
        <taxon>Trichoderma</taxon>
    </lineage>
</organism>
<dbReference type="Proteomes" id="UP000240760">
    <property type="component" value="Unassembled WGS sequence"/>
</dbReference>
<gene>
    <name evidence="2" type="ORF">M440DRAFT_341828</name>
</gene>
<keyword evidence="3" id="KW-1185">Reference proteome</keyword>
<protein>
    <submittedName>
        <fullName evidence="2">Uncharacterized protein</fullName>
    </submittedName>
</protein>
<evidence type="ECO:0000313" key="2">
    <source>
        <dbReference type="EMBL" id="PTB75375.1"/>
    </source>
</evidence>
<dbReference type="AlphaFoldDB" id="A0A2T4C1I6"/>
<dbReference type="EMBL" id="KZ679134">
    <property type="protein sequence ID" value="PTB75375.1"/>
    <property type="molecule type" value="Genomic_DNA"/>
</dbReference>
<feature type="compositionally biased region" description="Polar residues" evidence="1">
    <location>
        <begin position="96"/>
        <end position="107"/>
    </location>
</feature>